<dbReference type="EMBL" id="VRKQ01000010">
    <property type="protein sequence ID" value="TXG36713.1"/>
    <property type="molecule type" value="Genomic_DNA"/>
</dbReference>
<keyword evidence="3" id="KW-1185">Reference proteome</keyword>
<feature type="transmembrane region" description="Helical" evidence="1">
    <location>
        <begin position="147"/>
        <end position="164"/>
    </location>
</feature>
<feature type="transmembrane region" description="Helical" evidence="1">
    <location>
        <begin position="20"/>
        <end position="38"/>
    </location>
</feature>
<comment type="caution">
    <text evidence="2">The sequence shown here is derived from an EMBL/GenBank/DDBJ whole genome shotgun (WGS) entry which is preliminary data.</text>
</comment>
<reference evidence="2 3" key="1">
    <citation type="submission" date="2019-08" db="EMBL/GenBank/DDBJ databases">
        <title>Seonamhaeicola sediminis sp. nov., isolated from marine sediment.</title>
        <authorList>
            <person name="Cao W.R."/>
        </authorList>
    </citation>
    <scope>NUCLEOTIDE SEQUENCE [LARGE SCALE GENOMIC DNA]</scope>
    <source>
        <strain evidence="2 3">1505</strain>
    </source>
</reference>
<name>A0A5C7GGW0_9FLAO</name>
<dbReference type="AlphaFoldDB" id="A0A5C7GGW0"/>
<dbReference type="Proteomes" id="UP000321080">
    <property type="component" value="Unassembled WGS sequence"/>
</dbReference>
<keyword evidence="1" id="KW-1133">Transmembrane helix</keyword>
<protein>
    <submittedName>
        <fullName evidence="2">Uncharacterized protein</fullName>
    </submittedName>
</protein>
<dbReference type="RefSeq" id="WP_147767638.1">
    <property type="nucleotide sequence ID" value="NZ_VRKQ01000010.1"/>
</dbReference>
<sequence length="275" mass="32697">MREQITVDKAIKRGHLTVNLPVWLLLLGTPCIAMFLFSQKLIPNWGIAISFLIGFLLAWLYWSYRITKWRIWAFENVRNVHELKKKAIQQGLIWKDNSWFNKTEIKTDSDKRKWAELEKKFEKKDVFKEDRSVPSQSVIYYSKIKNTYEFIIMLICLAGGIYLLVNSDSYIFGTLLTLAGGYFGFKELKQVFDRNPQITIDSKGIKTINTEFKSWSEIKNEEVLMEGSGKHREFYFIYDYKNGFEKLKIDDYDISPKKLENLIRTYRIRNNKNYR</sequence>
<keyword evidence="1" id="KW-0812">Transmembrane</keyword>
<feature type="transmembrane region" description="Helical" evidence="1">
    <location>
        <begin position="170"/>
        <end position="185"/>
    </location>
</feature>
<feature type="transmembrane region" description="Helical" evidence="1">
    <location>
        <begin position="44"/>
        <end position="62"/>
    </location>
</feature>
<evidence type="ECO:0000313" key="2">
    <source>
        <dbReference type="EMBL" id="TXG36713.1"/>
    </source>
</evidence>
<proteinExistence type="predicted"/>
<evidence type="ECO:0000256" key="1">
    <source>
        <dbReference type="SAM" id="Phobius"/>
    </source>
</evidence>
<organism evidence="2 3">
    <name type="scientific">Seonamhaeicola maritimus</name>
    <dbReference type="NCBI Taxonomy" id="2591822"/>
    <lineage>
        <taxon>Bacteria</taxon>
        <taxon>Pseudomonadati</taxon>
        <taxon>Bacteroidota</taxon>
        <taxon>Flavobacteriia</taxon>
        <taxon>Flavobacteriales</taxon>
        <taxon>Flavobacteriaceae</taxon>
    </lineage>
</organism>
<keyword evidence="1" id="KW-0472">Membrane</keyword>
<dbReference type="OrthoDB" id="7172951at2"/>
<gene>
    <name evidence="2" type="ORF">FUA22_09020</name>
</gene>
<evidence type="ECO:0000313" key="3">
    <source>
        <dbReference type="Proteomes" id="UP000321080"/>
    </source>
</evidence>
<accession>A0A5C7GGW0</accession>